<accession>A0A158NY41</accession>
<dbReference type="AlphaFoldDB" id="A0A158NY41"/>
<dbReference type="KEGG" id="acep:105625738"/>
<gene>
    <name evidence="2" type="primary">105625738</name>
</gene>
<reference evidence="3" key="1">
    <citation type="journal article" date="2011" name="PLoS Genet.">
        <title>The genome sequence of the leaf-cutter ant Atta cephalotes reveals insights into its obligate symbiotic lifestyle.</title>
        <authorList>
            <person name="Suen G."/>
            <person name="Teiling C."/>
            <person name="Li L."/>
            <person name="Holt C."/>
            <person name="Abouheif E."/>
            <person name="Bornberg-Bauer E."/>
            <person name="Bouffard P."/>
            <person name="Caldera E.J."/>
            <person name="Cash E."/>
            <person name="Cavanaugh A."/>
            <person name="Denas O."/>
            <person name="Elhaik E."/>
            <person name="Fave M.J."/>
            <person name="Gadau J."/>
            <person name="Gibson J.D."/>
            <person name="Graur D."/>
            <person name="Grubbs K.J."/>
            <person name="Hagen D.E."/>
            <person name="Harkins T.T."/>
            <person name="Helmkampf M."/>
            <person name="Hu H."/>
            <person name="Johnson B.R."/>
            <person name="Kim J."/>
            <person name="Marsh S.E."/>
            <person name="Moeller J.A."/>
            <person name="Munoz-Torres M.C."/>
            <person name="Murphy M.C."/>
            <person name="Naughton M.C."/>
            <person name="Nigam S."/>
            <person name="Overson R."/>
            <person name="Rajakumar R."/>
            <person name="Reese J.T."/>
            <person name="Scott J.J."/>
            <person name="Smith C.R."/>
            <person name="Tao S."/>
            <person name="Tsutsui N.D."/>
            <person name="Viljakainen L."/>
            <person name="Wissler L."/>
            <person name="Yandell M.D."/>
            <person name="Zimmer F."/>
            <person name="Taylor J."/>
            <person name="Slater S.C."/>
            <person name="Clifton S.W."/>
            <person name="Warren W.C."/>
            <person name="Elsik C.G."/>
            <person name="Smith C.D."/>
            <person name="Weinstock G.M."/>
            <person name="Gerardo N.M."/>
            <person name="Currie C.R."/>
        </authorList>
    </citation>
    <scope>NUCLEOTIDE SEQUENCE [LARGE SCALE GENOMIC DNA]</scope>
</reference>
<protein>
    <submittedName>
        <fullName evidence="2">Uncharacterized protein</fullName>
    </submittedName>
</protein>
<feature type="region of interest" description="Disordered" evidence="1">
    <location>
        <begin position="75"/>
        <end position="150"/>
    </location>
</feature>
<dbReference type="EMBL" id="ADTU01003080">
    <property type="status" value="NOT_ANNOTATED_CDS"/>
    <property type="molecule type" value="Genomic_DNA"/>
</dbReference>
<dbReference type="EMBL" id="ADTU01003087">
    <property type="status" value="NOT_ANNOTATED_CDS"/>
    <property type="molecule type" value="Genomic_DNA"/>
</dbReference>
<evidence type="ECO:0000256" key="1">
    <source>
        <dbReference type="SAM" id="MobiDB-lite"/>
    </source>
</evidence>
<feature type="compositionally biased region" description="Polar residues" evidence="1">
    <location>
        <begin position="85"/>
        <end position="111"/>
    </location>
</feature>
<dbReference type="EMBL" id="ADTU01003086">
    <property type="status" value="NOT_ANNOTATED_CDS"/>
    <property type="molecule type" value="Genomic_DNA"/>
</dbReference>
<feature type="compositionally biased region" description="Basic and acidic residues" evidence="1">
    <location>
        <begin position="20"/>
        <end position="29"/>
    </location>
</feature>
<reference evidence="2" key="2">
    <citation type="submission" date="2016-04" db="UniProtKB">
        <authorList>
            <consortium name="EnsemblMetazoa"/>
        </authorList>
    </citation>
    <scope>IDENTIFICATION</scope>
</reference>
<dbReference type="eggNOG" id="ENOG502SF8R">
    <property type="taxonomic scope" value="Eukaryota"/>
</dbReference>
<feature type="compositionally biased region" description="Polar residues" evidence="1">
    <location>
        <begin position="138"/>
        <end position="150"/>
    </location>
</feature>
<dbReference type="EMBL" id="ADTU01003078">
    <property type="status" value="NOT_ANNOTATED_CDS"/>
    <property type="molecule type" value="Genomic_DNA"/>
</dbReference>
<dbReference type="EMBL" id="ADTU01003081">
    <property type="status" value="NOT_ANNOTATED_CDS"/>
    <property type="molecule type" value="Genomic_DNA"/>
</dbReference>
<dbReference type="EnsemblMetazoa" id="XM_012207059.1">
    <property type="protein sequence ID" value="XP_012062449.1"/>
    <property type="gene ID" value="LOC105625738"/>
</dbReference>
<evidence type="ECO:0000313" key="3">
    <source>
        <dbReference type="Proteomes" id="UP000005205"/>
    </source>
</evidence>
<evidence type="ECO:0000313" key="2">
    <source>
        <dbReference type="EnsemblMetazoa" id="XP_012062449.1"/>
    </source>
</evidence>
<dbReference type="OrthoDB" id="7677957at2759"/>
<dbReference type="Proteomes" id="UP000005205">
    <property type="component" value="Unassembled WGS sequence"/>
</dbReference>
<keyword evidence="3" id="KW-1185">Reference proteome</keyword>
<dbReference type="EMBL" id="ADTU01003083">
    <property type="status" value="NOT_ANNOTATED_CDS"/>
    <property type="molecule type" value="Genomic_DNA"/>
</dbReference>
<proteinExistence type="predicted"/>
<dbReference type="EMBL" id="ADTU01003079">
    <property type="status" value="NOT_ANNOTATED_CDS"/>
    <property type="molecule type" value="Genomic_DNA"/>
</dbReference>
<dbReference type="EMBL" id="ADTU01003084">
    <property type="status" value="NOT_ANNOTATED_CDS"/>
    <property type="molecule type" value="Genomic_DNA"/>
</dbReference>
<dbReference type="InParanoid" id="A0A158NY41"/>
<organism evidence="2 3">
    <name type="scientific">Atta cephalotes</name>
    <name type="common">Leafcutter ant</name>
    <dbReference type="NCBI Taxonomy" id="12957"/>
    <lineage>
        <taxon>Eukaryota</taxon>
        <taxon>Metazoa</taxon>
        <taxon>Ecdysozoa</taxon>
        <taxon>Arthropoda</taxon>
        <taxon>Hexapoda</taxon>
        <taxon>Insecta</taxon>
        <taxon>Pterygota</taxon>
        <taxon>Neoptera</taxon>
        <taxon>Endopterygota</taxon>
        <taxon>Hymenoptera</taxon>
        <taxon>Apocrita</taxon>
        <taxon>Aculeata</taxon>
        <taxon>Formicoidea</taxon>
        <taxon>Formicidae</taxon>
        <taxon>Myrmicinae</taxon>
        <taxon>Atta</taxon>
    </lineage>
</organism>
<name>A0A158NY41_ATTCE</name>
<dbReference type="EMBL" id="ADTU01003082">
    <property type="status" value="NOT_ANNOTATED_CDS"/>
    <property type="molecule type" value="Genomic_DNA"/>
</dbReference>
<feature type="region of interest" description="Disordered" evidence="1">
    <location>
        <begin position="20"/>
        <end position="55"/>
    </location>
</feature>
<dbReference type="EMBL" id="ADTU01003085">
    <property type="status" value="NOT_ANNOTATED_CDS"/>
    <property type="molecule type" value="Genomic_DNA"/>
</dbReference>
<sequence>MKSAGWTSRQREPVKFFESWAMKEGEDKRKRERRKSVGDGGAESERRSRRWSVEDGCAPSRLRVTLWKGRLYPAYSLSGSEGEDNTSSLRSRAYPQNNPTNQSHHNHYNTSQHKQRAYQQQQQHPLYHMPGSGAGLSDTPTSGNASDETLTDSDLITVARDSALLVHNGEYDNNSCKYSYGKFVSL</sequence>